<dbReference type="NCBIfam" id="TIGR02436">
    <property type="entry name" value="four helix bundle protein"/>
    <property type="match status" value="1"/>
</dbReference>
<accession>A0A0W8G005</accession>
<dbReference type="PANTHER" id="PTHR38471">
    <property type="entry name" value="FOUR HELIX BUNDLE PROTEIN"/>
    <property type="match status" value="1"/>
</dbReference>
<protein>
    <submittedName>
        <fullName evidence="1">S23 ribosomal protein</fullName>
    </submittedName>
</protein>
<sequence>MRLEELQVYQLSMNIAERIWNIVIEWDYFLKDTIGKQLVKSADSMAANLSEGFGRFYYKENKQFCYYSRGSLFETKTWLKKAANRNLIEENQYSEFAKELEIIGVKLNNYIKTIGKQSSTSNN</sequence>
<reference evidence="1" key="1">
    <citation type="journal article" date="2015" name="Proc. Natl. Acad. Sci. U.S.A.">
        <title>Networks of energetic and metabolic interactions define dynamics in microbial communities.</title>
        <authorList>
            <person name="Embree M."/>
            <person name="Liu J.K."/>
            <person name="Al-Bassam M.M."/>
            <person name="Zengler K."/>
        </authorList>
    </citation>
    <scope>NUCLEOTIDE SEQUENCE</scope>
</reference>
<dbReference type="AlphaFoldDB" id="A0A0W8G005"/>
<comment type="caution">
    <text evidence="1">The sequence shown here is derived from an EMBL/GenBank/DDBJ whole genome shotgun (WGS) entry which is preliminary data.</text>
</comment>
<keyword evidence="1" id="KW-0687">Ribonucleoprotein</keyword>
<dbReference type="Gene3D" id="1.20.1440.60">
    <property type="entry name" value="23S rRNA-intervening sequence"/>
    <property type="match status" value="1"/>
</dbReference>
<gene>
    <name evidence="1" type="ORF">ASZ90_003758</name>
</gene>
<dbReference type="PANTHER" id="PTHR38471:SF2">
    <property type="entry name" value="FOUR HELIX BUNDLE PROTEIN"/>
    <property type="match status" value="1"/>
</dbReference>
<proteinExistence type="predicted"/>
<organism evidence="1">
    <name type="scientific">hydrocarbon metagenome</name>
    <dbReference type="NCBI Taxonomy" id="938273"/>
    <lineage>
        <taxon>unclassified sequences</taxon>
        <taxon>metagenomes</taxon>
        <taxon>ecological metagenomes</taxon>
    </lineage>
</organism>
<dbReference type="EMBL" id="LNQE01000471">
    <property type="protein sequence ID" value="KUG26401.1"/>
    <property type="molecule type" value="Genomic_DNA"/>
</dbReference>
<dbReference type="SUPFAM" id="SSF158446">
    <property type="entry name" value="IVS-encoded protein-like"/>
    <property type="match status" value="1"/>
</dbReference>
<dbReference type="InterPro" id="IPR036583">
    <property type="entry name" value="23S_rRNA_IVS_sf"/>
</dbReference>
<name>A0A0W8G005_9ZZZZ</name>
<dbReference type="Pfam" id="PF05635">
    <property type="entry name" value="23S_rRNA_IVP"/>
    <property type="match status" value="1"/>
</dbReference>
<dbReference type="InterPro" id="IPR012657">
    <property type="entry name" value="23S_rRNA-intervening_sequence"/>
</dbReference>
<evidence type="ECO:0000313" key="1">
    <source>
        <dbReference type="EMBL" id="KUG26401.1"/>
    </source>
</evidence>
<keyword evidence="1" id="KW-0689">Ribosomal protein</keyword>
<dbReference type="GO" id="GO:0005840">
    <property type="term" value="C:ribosome"/>
    <property type="evidence" value="ECO:0007669"/>
    <property type="project" value="UniProtKB-KW"/>
</dbReference>